<proteinExistence type="predicted"/>
<keyword evidence="1" id="KW-0472">Membrane</keyword>
<sequence>MKIRAAQTFQLGLNEKRGLPGALGPKGRRRGSSIAEFGPAFFFLFIFAVFPVLDIIGLGFGYVSSISLNDLQLRQAVKVPRSEAEDKNGAVKLLIPQKYVSSIAGGLASISQLPSTQVIYETGPGGIFVTVTTQVTVSPFLTIPFFTSVPGLGAPATYTVSSTRLLENPRFYAN</sequence>
<reference evidence="2" key="1">
    <citation type="submission" date="2021-02" db="EMBL/GenBank/DDBJ databases">
        <title>Genome-Resolved Metagenomics of a Microbial Community Performing Photosynthetic Biological Nutrient Removal.</title>
        <authorList>
            <person name="Mcdaniel E.A."/>
        </authorList>
    </citation>
    <scope>NUCLEOTIDE SEQUENCE</scope>
    <source>
        <strain evidence="2">UWPOB_OBS1</strain>
    </source>
</reference>
<protein>
    <submittedName>
        <fullName evidence="2">Uncharacterized protein</fullName>
    </submittedName>
</protein>
<evidence type="ECO:0000313" key="2">
    <source>
        <dbReference type="EMBL" id="MBN8660650.1"/>
    </source>
</evidence>
<dbReference type="AlphaFoldDB" id="A0A8J7TMA7"/>
<evidence type="ECO:0000256" key="1">
    <source>
        <dbReference type="SAM" id="Phobius"/>
    </source>
</evidence>
<gene>
    <name evidence="2" type="ORF">J0M35_09825</name>
</gene>
<accession>A0A8J7TMA7</accession>
<dbReference type="Proteomes" id="UP000664277">
    <property type="component" value="Unassembled WGS sequence"/>
</dbReference>
<evidence type="ECO:0000313" key="3">
    <source>
        <dbReference type="Proteomes" id="UP000664277"/>
    </source>
</evidence>
<feature type="transmembrane region" description="Helical" evidence="1">
    <location>
        <begin position="37"/>
        <end position="63"/>
    </location>
</feature>
<organism evidence="2 3">
    <name type="scientific">Candidatus Obscuribacter phosphatis</name>
    <dbReference type="NCBI Taxonomy" id="1906157"/>
    <lineage>
        <taxon>Bacteria</taxon>
        <taxon>Bacillati</taxon>
        <taxon>Candidatus Melainabacteria</taxon>
        <taxon>Candidatus Obscuribacterales</taxon>
        <taxon>Candidatus Obscuribacteraceae</taxon>
        <taxon>Candidatus Obscuribacter</taxon>
    </lineage>
</organism>
<name>A0A8J7TMA7_9BACT</name>
<keyword evidence="1" id="KW-0812">Transmembrane</keyword>
<comment type="caution">
    <text evidence="2">The sequence shown here is derived from an EMBL/GenBank/DDBJ whole genome shotgun (WGS) entry which is preliminary data.</text>
</comment>
<dbReference type="EMBL" id="JAFLCK010000012">
    <property type="protein sequence ID" value="MBN8660650.1"/>
    <property type="molecule type" value="Genomic_DNA"/>
</dbReference>
<keyword evidence="1" id="KW-1133">Transmembrane helix</keyword>